<keyword evidence="3" id="KW-1185">Reference proteome</keyword>
<sequence>MINKRKDSEAQAAMILSSHKKFLGKDLFKICNEASLAEQIFKAPMAILSHGVEADPLFNFASSQALELFELSWSDLLQMPSRLSAEAPNREERKALLDRVNQYGFIDDYQGVRISSTGKRFLIKRASVWNLLDKEGKYCGQAAAFSEWQDLD</sequence>
<evidence type="ECO:0000313" key="2">
    <source>
        <dbReference type="EMBL" id="WDE98033.1"/>
    </source>
</evidence>
<dbReference type="InterPro" id="IPR044830">
    <property type="entry name" value="HD-Zip_III"/>
</dbReference>
<accession>A0ABY7VXM6</accession>
<dbReference type="PANTHER" id="PTHR45950">
    <property type="entry name" value="HOMEOBOX-LEUCINE ZIPPER PROTEIN ATHB-14"/>
    <property type="match status" value="1"/>
</dbReference>
<proteinExistence type="predicted"/>
<dbReference type="Pfam" id="PF08670">
    <property type="entry name" value="MEKHLA"/>
    <property type="match status" value="1"/>
</dbReference>
<reference evidence="2 3" key="1">
    <citation type="submission" date="2023-02" db="EMBL/GenBank/DDBJ databases">
        <title>Genome sequence of Lentisphaera profundi SAORIC-696.</title>
        <authorList>
            <person name="Kim e."/>
            <person name="Cho J.-C."/>
            <person name="Choi A."/>
            <person name="Kang I."/>
        </authorList>
    </citation>
    <scope>NUCLEOTIDE SEQUENCE [LARGE SCALE GENOMIC DNA]</scope>
    <source>
        <strain evidence="2 3">SAORIC-696</strain>
    </source>
</reference>
<dbReference type="EMBL" id="CP117812">
    <property type="protein sequence ID" value="WDE98033.1"/>
    <property type="molecule type" value="Genomic_DNA"/>
</dbReference>
<gene>
    <name evidence="2" type="ORF">PQO03_19620</name>
</gene>
<evidence type="ECO:0000313" key="3">
    <source>
        <dbReference type="Proteomes" id="UP001214250"/>
    </source>
</evidence>
<feature type="domain" description="MEKHLA" evidence="1">
    <location>
        <begin position="12"/>
        <end position="149"/>
    </location>
</feature>
<dbReference type="InterPro" id="IPR013978">
    <property type="entry name" value="MEKHLA"/>
</dbReference>
<organism evidence="2 3">
    <name type="scientific">Lentisphaera profundi</name>
    <dbReference type="NCBI Taxonomy" id="1658616"/>
    <lineage>
        <taxon>Bacteria</taxon>
        <taxon>Pseudomonadati</taxon>
        <taxon>Lentisphaerota</taxon>
        <taxon>Lentisphaeria</taxon>
        <taxon>Lentisphaerales</taxon>
        <taxon>Lentisphaeraceae</taxon>
        <taxon>Lentisphaera</taxon>
    </lineage>
</organism>
<dbReference type="PANTHER" id="PTHR45950:SF7">
    <property type="entry name" value="HOMEOBOX-LEUCINE ZIPPER PROTEIN ATHB-14"/>
    <property type="match status" value="1"/>
</dbReference>
<evidence type="ECO:0000259" key="1">
    <source>
        <dbReference type="Pfam" id="PF08670"/>
    </source>
</evidence>
<name>A0ABY7VXM6_9BACT</name>
<dbReference type="RefSeq" id="WP_274152770.1">
    <property type="nucleotide sequence ID" value="NZ_CP117812.1"/>
</dbReference>
<protein>
    <submittedName>
        <fullName evidence="2">MEKHLA domain-containing protein</fullName>
    </submittedName>
</protein>
<dbReference type="Proteomes" id="UP001214250">
    <property type="component" value="Chromosome 2"/>
</dbReference>